<gene>
    <name evidence="3" type="ORF">TKK_002456</name>
</gene>
<sequence>MDRLFPDLTGNQKYVLDLFIEYCETKLIKVSGENERLTETVEQLGNDAQSLVLEIERLRDENKELKIKVRTMSNVNRLLLLQQQENRQSLGGGCSHGEKVGSKSVEKPSSSSSLCHHRRTTTAVTSEKKETPNRIVTRSRAKAKDGSSAKKIVDDKVETVEKTSSPKTTLQQTKKSTSLGKSVKQPKDKSQPLVKENISFEENKKRGLVSDVTKKRLQADKLKKVSPVVEEKSKKAKISSAATGKENKKPKDATCDLKKIIRKRTTTGGLTLRAVNVAESPKIKSDKTTGKASKSLQVRETLRTLFFNYL</sequence>
<reference evidence="3 4" key="1">
    <citation type="journal article" date="2024" name="bioRxiv">
        <title>A reference genome for Trichogramma kaykai: A tiny desert-dwelling parasitoid wasp with competing sex-ratio distorters.</title>
        <authorList>
            <person name="Culotta J."/>
            <person name="Lindsey A.R."/>
        </authorList>
    </citation>
    <scope>NUCLEOTIDE SEQUENCE [LARGE SCALE GENOMIC DNA]</scope>
    <source>
        <strain evidence="3 4">KSX58</strain>
    </source>
</reference>
<organism evidence="3 4">
    <name type="scientific">Trichogramma kaykai</name>
    <dbReference type="NCBI Taxonomy" id="54128"/>
    <lineage>
        <taxon>Eukaryota</taxon>
        <taxon>Metazoa</taxon>
        <taxon>Ecdysozoa</taxon>
        <taxon>Arthropoda</taxon>
        <taxon>Hexapoda</taxon>
        <taxon>Insecta</taxon>
        <taxon>Pterygota</taxon>
        <taxon>Neoptera</taxon>
        <taxon>Endopterygota</taxon>
        <taxon>Hymenoptera</taxon>
        <taxon>Apocrita</taxon>
        <taxon>Proctotrupomorpha</taxon>
        <taxon>Chalcidoidea</taxon>
        <taxon>Trichogrammatidae</taxon>
        <taxon>Trichogramma</taxon>
    </lineage>
</organism>
<feature type="compositionally biased region" description="Low complexity" evidence="2">
    <location>
        <begin position="162"/>
        <end position="179"/>
    </location>
</feature>
<evidence type="ECO:0000256" key="2">
    <source>
        <dbReference type="SAM" id="MobiDB-lite"/>
    </source>
</evidence>
<keyword evidence="4" id="KW-1185">Reference proteome</keyword>
<evidence type="ECO:0000313" key="4">
    <source>
        <dbReference type="Proteomes" id="UP001627154"/>
    </source>
</evidence>
<feature type="compositionally biased region" description="Basic and acidic residues" evidence="2">
    <location>
        <begin position="142"/>
        <end position="161"/>
    </location>
</feature>
<comment type="caution">
    <text evidence="3">The sequence shown here is derived from an EMBL/GenBank/DDBJ whole genome shotgun (WGS) entry which is preliminary data.</text>
</comment>
<proteinExistence type="predicted"/>
<keyword evidence="1" id="KW-0175">Coiled coil</keyword>
<feature type="compositionally biased region" description="Basic and acidic residues" evidence="2">
    <location>
        <begin position="96"/>
        <end position="106"/>
    </location>
</feature>
<evidence type="ECO:0000313" key="3">
    <source>
        <dbReference type="EMBL" id="KAL3405450.1"/>
    </source>
</evidence>
<evidence type="ECO:0000256" key="1">
    <source>
        <dbReference type="SAM" id="Coils"/>
    </source>
</evidence>
<feature type="region of interest" description="Disordered" evidence="2">
    <location>
        <begin position="88"/>
        <end position="208"/>
    </location>
</feature>
<feature type="compositionally biased region" description="Basic and acidic residues" evidence="2">
    <location>
        <begin position="223"/>
        <end position="233"/>
    </location>
</feature>
<feature type="region of interest" description="Disordered" evidence="2">
    <location>
        <begin position="223"/>
        <end position="253"/>
    </location>
</feature>
<dbReference type="Proteomes" id="UP001627154">
    <property type="component" value="Unassembled WGS sequence"/>
</dbReference>
<protein>
    <submittedName>
        <fullName evidence="3">Uncharacterized protein</fullName>
    </submittedName>
</protein>
<accession>A0ABD2XJI5</accession>
<name>A0ABD2XJI5_9HYME</name>
<dbReference type="EMBL" id="JBJJXI010000021">
    <property type="protein sequence ID" value="KAL3405450.1"/>
    <property type="molecule type" value="Genomic_DNA"/>
</dbReference>
<dbReference type="AlphaFoldDB" id="A0ABD2XJI5"/>
<feature type="coiled-coil region" evidence="1">
    <location>
        <begin position="34"/>
        <end position="75"/>
    </location>
</feature>